<evidence type="ECO:0000256" key="4">
    <source>
        <dbReference type="SAM" id="Phobius"/>
    </source>
</evidence>
<keyword evidence="4" id="KW-0472">Membrane</keyword>
<evidence type="ECO:0000256" key="3">
    <source>
        <dbReference type="ARBA" id="ARBA00023163"/>
    </source>
</evidence>
<sequence length="747" mass="85976">MRKSKTFYNIFIPVLILSLGLVISFGSYIYVSTTNSVVDRISDSQQSLISQIRNTLEQKIQTIEYAFNTYSTTKSFTDVINNPLTEQEFQTYQEVNSQLNYIASLGLDGVQYSLISLKQDWSIANGSLSRLTEEEKSELYNKYISEKSEDLFWVKTADGIQFVHTLPVFSNNKQAIALSSISLKTLNNTLQSQPDTPVYILNKQGELLYSADTEHPQLTDVQIKQIMDAVSSRPQTGKLAIPGDTQAEVNVIYAKSSYNNWTFVTLLDDKAVSEAMSATRIGIVVMGLIIMILIFIIAYFLSVYLSKPIRKIQRSLANSSEPMMKDEVDWIIRSIDSIVSEKESLEHLMEAEKPKLETQFVLNLLHNRLTPEEAWRSMSRFGYRVQEDKVYVTMLVQLDRYHDKQLSDKDVLLLAVNNLVQDIVPQEGRLLPVVMNERTQATILMFDGDSEQEIRKKIITYAKQIIRSSREYLRLPVSIGVSQCYTDLLKSREAGEMSIEALHHRLNLGKESIIFFDDISTVISGPMVLHYPAELETQLFDAIRLGDESAVLRSLYPLLADMMKHSKNPMNLEVTLMRFVNNLIQLEQHIGAEVLLTPDNANLYHRLLNIRNPEEIERILVDEVILPMVKCMKEKTNHQFRSIADRIASIIRAEYDQELSLESISERLHYSPNYLSSIFKKEYGMTFTEFLMNYRLDIARKWLVDTDMTIKDIAERLQYQNPQNFIRSFRKKEHVTPGAYRKMKLQA</sequence>
<dbReference type="EMBL" id="CP118101">
    <property type="protein sequence ID" value="WDH80799.1"/>
    <property type="molecule type" value="Genomic_DNA"/>
</dbReference>
<evidence type="ECO:0000313" key="6">
    <source>
        <dbReference type="EMBL" id="WDH80799.1"/>
    </source>
</evidence>
<dbReference type="AlphaFoldDB" id="A0AAX3MV77"/>
<protein>
    <submittedName>
        <fullName evidence="6">AraC family transcriptional regulator</fullName>
    </submittedName>
</protein>
<dbReference type="PROSITE" id="PS01124">
    <property type="entry name" value="HTH_ARAC_FAMILY_2"/>
    <property type="match status" value="1"/>
</dbReference>
<reference evidence="6" key="1">
    <citation type="submission" date="2023-02" db="EMBL/GenBank/DDBJ databases">
        <title>Pathogen: clinical or host-associated sample.</title>
        <authorList>
            <person name="Hergert J."/>
            <person name="Casey R."/>
            <person name="Wagner J."/>
            <person name="Young E.L."/>
            <person name="Oakeson K.F."/>
        </authorList>
    </citation>
    <scope>NUCLEOTIDE SEQUENCE</scope>
    <source>
        <strain evidence="6">2022CK-00830</strain>
    </source>
</reference>
<proteinExistence type="predicted"/>
<dbReference type="PANTHER" id="PTHR43280">
    <property type="entry name" value="ARAC-FAMILY TRANSCRIPTIONAL REGULATOR"/>
    <property type="match status" value="1"/>
</dbReference>
<dbReference type="RefSeq" id="WP_047910365.1">
    <property type="nucleotide sequence ID" value="NZ_CP118101.1"/>
</dbReference>
<keyword evidence="4" id="KW-1133">Transmembrane helix</keyword>
<dbReference type="InterPro" id="IPR009057">
    <property type="entry name" value="Homeodomain-like_sf"/>
</dbReference>
<dbReference type="GO" id="GO:0003700">
    <property type="term" value="F:DNA-binding transcription factor activity"/>
    <property type="evidence" value="ECO:0007669"/>
    <property type="project" value="InterPro"/>
</dbReference>
<accession>A0AAX3MV77</accession>
<dbReference type="InterPro" id="IPR018060">
    <property type="entry name" value="HTH_AraC"/>
</dbReference>
<dbReference type="PANTHER" id="PTHR43280:SF10">
    <property type="entry name" value="REGULATORY PROTEIN POCR"/>
    <property type="match status" value="1"/>
</dbReference>
<feature type="domain" description="HTH araC/xylS-type" evidence="5">
    <location>
        <begin position="645"/>
        <end position="743"/>
    </location>
</feature>
<gene>
    <name evidence="6" type="ORF">PUW23_14730</name>
</gene>
<feature type="transmembrane region" description="Helical" evidence="4">
    <location>
        <begin position="7"/>
        <end position="31"/>
    </location>
</feature>
<dbReference type="Proteomes" id="UP001220962">
    <property type="component" value="Chromosome"/>
</dbReference>
<evidence type="ECO:0000259" key="5">
    <source>
        <dbReference type="PROSITE" id="PS01124"/>
    </source>
</evidence>
<keyword evidence="3" id="KW-0804">Transcription</keyword>
<keyword evidence="2" id="KW-0238">DNA-binding</keyword>
<keyword evidence="4" id="KW-0812">Transmembrane</keyword>
<organism evidence="6 7">
    <name type="scientific">Paenibacillus urinalis</name>
    <dbReference type="NCBI Taxonomy" id="521520"/>
    <lineage>
        <taxon>Bacteria</taxon>
        <taxon>Bacillati</taxon>
        <taxon>Bacillota</taxon>
        <taxon>Bacilli</taxon>
        <taxon>Bacillales</taxon>
        <taxon>Paenibacillaceae</taxon>
        <taxon>Paenibacillus</taxon>
    </lineage>
</organism>
<keyword evidence="1" id="KW-0805">Transcription regulation</keyword>
<dbReference type="SUPFAM" id="SSF46689">
    <property type="entry name" value="Homeodomain-like"/>
    <property type="match status" value="2"/>
</dbReference>
<feature type="transmembrane region" description="Helical" evidence="4">
    <location>
        <begin position="281"/>
        <end position="305"/>
    </location>
</feature>
<name>A0AAX3MV77_9BACL</name>
<evidence type="ECO:0000256" key="1">
    <source>
        <dbReference type="ARBA" id="ARBA00023015"/>
    </source>
</evidence>
<evidence type="ECO:0000256" key="2">
    <source>
        <dbReference type="ARBA" id="ARBA00023125"/>
    </source>
</evidence>
<dbReference type="SMART" id="SM00342">
    <property type="entry name" value="HTH_ARAC"/>
    <property type="match status" value="1"/>
</dbReference>
<dbReference type="Pfam" id="PF12833">
    <property type="entry name" value="HTH_18"/>
    <property type="match status" value="1"/>
</dbReference>
<dbReference type="Gene3D" id="1.10.10.60">
    <property type="entry name" value="Homeodomain-like"/>
    <property type="match status" value="2"/>
</dbReference>
<dbReference type="GO" id="GO:0043565">
    <property type="term" value="F:sequence-specific DNA binding"/>
    <property type="evidence" value="ECO:0007669"/>
    <property type="project" value="InterPro"/>
</dbReference>
<evidence type="ECO:0000313" key="7">
    <source>
        <dbReference type="Proteomes" id="UP001220962"/>
    </source>
</evidence>